<keyword evidence="7" id="KW-0732">Signal</keyword>
<feature type="signal peptide" evidence="7">
    <location>
        <begin position="1"/>
        <end position="19"/>
    </location>
</feature>
<dbReference type="InterPro" id="IPR001736">
    <property type="entry name" value="PLipase_D/transphosphatidylase"/>
</dbReference>
<keyword evidence="4" id="KW-0378">Hydrolase</keyword>
<evidence type="ECO:0000256" key="1">
    <source>
        <dbReference type="ARBA" id="ARBA00000798"/>
    </source>
</evidence>
<dbReference type="PANTHER" id="PTHR43856">
    <property type="entry name" value="CARDIOLIPIN HYDROLASE"/>
    <property type="match status" value="1"/>
</dbReference>
<dbReference type="EC" id="3.1.4.4" evidence="3"/>
<dbReference type="InterPro" id="IPR051406">
    <property type="entry name" value="PLD_domain"/>
</dbReference>
<gene>
    <name evidence="9" type="ORF">GCM10023258_09000</name>
</gene>
<feature type="chain" id="PRO_5047084587" description="phospholipase D" evidence="7">
    <location>
        <begin position="20"/>
        <end position="386"/>
    </location>
</feature>
<evidence type="ECO:0000313" key="9">
    <source>
        <dbReference type="EMBL" id="GAA5020380.1"/>
    </source>
</evidence>
<dbReference type="SUPFAM" id="SSF56024">
    <property type="entry name" value="Phospholipase D/nuclease"/>
    <property type="match status" value="2"/>
</dbReference>
<evidence type="ECO:0000256" key="3">
    <source>
        <dbReference type="ARBA" id="ARBA00012027"/>
    </source>
</evidence>
<dbReference type="PANTHER" id="PTHR43856:SF1">
    <property type="entry name" value="MITOCHONDRIAL CARDIOLIPIN HYDROLASE"/>
    <property type="match status" value="1"/>
</dbReference>
<dbReference type="InterPro" id="IPR025202">
    <property type="entry name" value="PLD-like_dom"/>
</dbReference>
<name>A0ABP9J4L8_9MICO</name>
<keyword evidence="6" id="KW-0443">Lipid metabolism</keyword>
<evidence type="ECO:0000256" key="2">
    <source>
        <dbReference type="ARBA" id="ARBA00008664"/>
    </source>
</evidence>
<evidence type="ECO:0000259" key="8">
    <source>
        <dbReference type="PROSITE" id="PS50035"/>
    </source>
</evidence>
<dbReference type="Proteomes" id="UP001500427">
    <property type="component" value="Unassembled WGS sequence"/>
</dbReference>
<dbReference type="Pfam" id="PF13091">
    <property type="entry name" value="PLDc_2"/>
    <property type="match status" value="2"/>
</dbReference>
<sequence>MPRLRILAALVAAAPLALVGPQAATAVADVQPCRDAPTGPVRTGAVLNNPAEGDPTAVVRQVCSLVKQAPSGSLIRIAHFVVSGAAGLDFAQQVVAAHDRGVRVQVVLDGWQDTTPAAQLLREGLGEDAGADSWLHVCSNVSPEGNTSSCLGTKGMHNKFYLFSETGRAKNVVVQSSANFTDVNSRSYWNNALTLVGNQRLYAAYGRYFEELAAEERTDRTRGPVHTGMRGGPVTAYFFPVVEGDPVLGELQGVRCHRGGTVRVGMSEWDDTRIAIAERLGELADAGCRVRVVHGPLEPGITATFAAHPSIETRTLDSSALPGRIHSKFLVVDAGGGARSSWVLTGSHNYNATSLRRNDEALVKVADRSVVRTYAAGFDTMFGHAQ</sequence>
<dbReference type="PROSITE" id="PS50035">
    <property type="entry name" value="PLD"/>
    <property type="match status" value="1"/>
</dbReference>
<evidence type="ECO:0000256" key="6">
    <source>
        <dbReference type="ARBA" id="ARBA00023098"/>
    </source>
</evidence>
<evidence type="ECO:0000256" key="5">
    <source>
        <dbReference type="ARBA" id="ARBA00022963"/>
    </source>
</evidence>
<evidence type="ECO:0000256" key="7">
    <source>
        <dbReference type="SAM" id="SignalP"/>
    </source>
</evidence>
<feature type="domain" description="PLD phosphodiesterase" evidence="8">
    <location>
        <begin position="321"/>
        <end position="354"/>
    </location>
</feature>
<dbReference type="Gene3D" id="3.30.870.10">
    <property type="entry name" value="Endonuclease Chain A"/>
    <property type="match status" value="2"/>
</dbReference>
<evidence type="ECO:0000313" key="10">
    <source>
        <dbReference type="Proteomes" id="UP001500427"/>
    </source>
</evidence>
<comment type="catalytic activity">
    <reaction evidence="1">
        <text>a 1,2-diacyl-sn-glycero-3-phosphocholine + H2O = a 1,2-diacyl-sn-glycero-3-phosphate + choline + H(+)</text>
        <dbReference type="Rhea" id="RHEA:14445"/>
        <dbReference type="ChEBI" id="CHEBI:15354"/>
        <dbReference type="ChEBI" id="CHEBI:15377"/>
        <dbReference type="ChEBI" id="CHEBI:15378"/>
        <dbReference type="ChEBI" id="CHEBI:57643"/>
        <dbReference type="ChEBI" id="CHEBI:58608"/>
        <dbReference type="EC" id="3.1.4.4"/>
    </reaction>
</comment>
<dbReference type="EMBL" id="BAABIW010000006">
    <property type="protein sequence ID" value="GAA5020380.1"/>
    <property type="molecule type" value="Genomic_DNA"/>
</dbReference>
<comment type="similarity">
    <text evidence="2">Belongs to the phospholipase D family.</text>
</comment>
<keyword evidence="5" id="KW-0442">Lipid degradation</keyword>
<reference evidence="10" key="1">
    <citation type="journal article" date="2019" name="Int. J. Syst. Evol. Microbiol.">
        <title>The Global Catalogue of Microorganisms (GCM) 10K type strain sequencing project: providing services to taxonomists for standard genome sequencing and annotation.</title>
        <authorList>
            <consortium name="The Broad Institute Genomics Platform"/>
            <consortium name="The Broad Institute Genome Sequencing Center for Infectious Disease"/>
            <person name="Wu L."/>
            <person name="Ma J."/>
        </authorList>
    </citation>
    <scope>NUCLEOTIDE SEQUENCE [LARGE SCALE GENOMIC DNA]</scope>
    <source>
        <strain evidence="10">JCM 17687</strain>
    </source>
</reference>
<proteinExistence type="inferred from homology"/>
<dbReference type="RefSeq" id="WP_345506239.1">
    <property type="nucleotide sequence ID" value="NZ_BAABIW010000006.1"/>
</dbReference>
<accession>A0ABP9J4L8</accession>
<comment type="caution">
    <text evidence="9">The sequence shown here is derived from an EMBL/GenBank/DDBJ whole genome shotgun (WGS) entry which is preliminary data.</text>
</comment>
<keyword evidence="10" id="KW-1185">Reference proteome</keyword>
<evidence type="ECO:0000256" key="4">
    <source>
        <dbReference type="ARBA" id="ARBA00022801"/>
    </source>
</evidence>
<protein>
    <recommendedName>
        <fullName evidence="3">phospholipase D</fullName>
        <ecNumber evidence="3">3.1.4.4</ecNumber>
    </recommendedName>
</protein>
<organism evidence="9 10">
    <name type="scientific">Terrabacter aeriphilus</name>
    <dbReference type="NCBI Taxonomy" id="515662"/>
    <lineage>
        <taxon>Bacteria</taxon>
        <taxon>Bacillati</taxon>
        <taxon>Actinomycetota</taxon>
        <taxon>Actinomycetes</taxon>
        <taxon>Micrococcales</taxon>
        <taxon>Intrasporangiaceae</taxon>
        <taxon>Terrabacter</taxon>
    </lineage>
</organism>